<accession>F3KME3</accession>
<proteinExistence type="predicted"/>
<organism evidence="1">
    <name type="scientific">Candidatus Nitrosarchaeum limnium SFB1</name>
    <dbReference type="NCBI Taxonomy" id="886738"/>
    <lineage>
        <taxon>Archaea</taxon>
        <taxon>Nitrososphaerota</taxon>
        <taxon>Nitrososphaeria</taxon>
        <taxon>Nitrosopumilales</taxon>
        <taxon>Nitrosopumilaceae</taxon>
        <taxon>Nitrosarchaeum</taxon>
    </lineage>
</organism>
<sequence length="40" mass="4208">MAPGGRFELPFPCENALYGLTFPGARPTRLGDPGTSLATK</sequence>
<dbReference type="HOGENOM" id="CLU_3282685_0_0_2"/>
<dbReference type="EMBL" id="AEGP01000063">
    <property type="protein sequence ID" value="EGG41401.1"/>
    <property type="molecule type" value="Genomic_DNA"/>
</dbReference>
<protein>
    <submittedName>
        <fullName evidence="1">Uncharacterized protein</fullName>
    </submittedName>
</protein>
<evidence type="ECO:0000313" key="1">
    <source>
        <dbReference type="EMBL" id="EGG41401.1"/>
    </source>
</evidence>
<name>F3KME3_9ARCH</name>
<reference evidence="1" key="1">
    <citation type="journal article" date="2011" name="PLoS ONE">
        <title>Genome of a low-salinity ammonia-oxidizing archaeon determined by single-cell and metagenomic analysis.</title>
        <authorList>
            <person name="Blainey P.C."/>
            <person name="Mosier A.C."/>
            <person name="Potanina A."/>
            <person name="Francis C.A."/>
            <person name="Quake S.R."/>
        </authorList>
    </citation>
    <scope>NUCLEOTIDE SEQUENCE [LARGE SCALE GENOMIC DNA]</scope>
    <source>
        <strain evidence="1">SFB1</strain>
    </source>
</reference>
<dbReference type="AlphaFoldDB" id="F3KME3"/>
<dbReference type="Proteomes" id="UP000004348">
    <property type="component" value="Chromosome"/>
</dbReference>
<comment type="caution">
    <text evidence="1">The sequence shown here is derived from an EMBL/GenBank/DDBJ whole genome shotgun (WGS) entry which is preliminary data.</text>
</comment>
<dbReference type="STRING" id="886738.Nlim_1693"/>
<gene>
    <name evidence="1" type="ORF">Nlim_1693</name>
</gene>